<sequence length="275" mass="29829">MHIDYLSSIKKNNMGLAGMCLLGMMCMVAVVAPLLTVHSPVAPSTNTLATPSPEHLLGTNDIGQDILSRVIYGTRTSLTVAFLAGLLTTILSTFLGGTAALIGGAYERFIMRMADVFLTLPNIMVIILIAAYVRPSIGILVIVLSAFSWQGSARVIRSQVLSLKQRPHIWAARTFGAGKFYLLAKHIIPDLVPMMIAVFVQHARRAVFMEAGLAFLGITDPTMVSWGTMLKKALEFSYLGVWHWLLPPGIALSLTVISFAFVGYALEQALNPRLG</sequence>
<dbReference type="AlphaFoldDB" id="A0A1Z5HSK6"/>
<dbReference type="SUPFAM" id="SSF161098">
    <property type="entry name" value="MetI-like"/>
    <property type="match status" value="1"/>
</dbReference>
<dbReference type="GO" id="GO:0005886">
    <property type="term" value="C:plasma membrane"/>
    <property type="evidence" value="ECO:0007669"/>
    <property type="project" value="UniProtKB-SubCell"/>
</dbReference>
<dbReference type="InterPro" id="IPR050366">
    <property type="entry name" value="BP-dependent_transpt_permease"/>
</dbReference>
<feature type="transmembrane region" description="Helical" evidence="7">
    <location>
        <begin position="241"/>
        <end position="266"/>
    </location>
</feature>
<organism evidence="9 10">
    <name type="scientific">Calderihabitans maritimus</name>
    <dbReference type="NCBI Taxonomy" id="1246530"/>
    <lineage>
        <taxon>Bacteria</taxon>
        <taxon>Bacillati</taxon>
        <taxon>Bacillota</taxon>
        <taxon>Clostridia</taxon>
        <taxon>Neomoorellales</taxon>
        <taxon>Calderihabitantaceae</taxon>
        <taxon>Calderihabitans</taxon>
    </lineage>
</organism>
<dbReference type="Gene3D" id="1.10.3720.10">
    <property type="entry name" value="MetI-like"/>
    <property type="match status" value="1"/>
</dbReference>
<evidence type="ECO:0000256" key="3">
    <source>
        <dbReference type="ARBA" id="ARBA00022475"/>
    </source>
</evidence>
<evidence type="ECO:0000313" key="10">
    <source>
        <dbReference type="Proteomes" id="UP000197032"/>
    </source>
</evidence>
<dbReference type="Proteomes" id="UP000197032">
    <property type="component" value="Unassembled WGS sequence"/>
</dbReference>
<evidence type="ECO:0000259" key="8">
    <source>
        <dbReference type="PROSITE" id="PS50928"/>
    </source>
</evidence>
<dbReference type="PANTHER" id="PTHR43386:SF1">
    <property type="entry name" value="D,D-DIPEPTIDE TRANSPORT SYSTEM PERMEASE PROTEIN DDPC-RELATED"/>
    <property type="match status" value="1"/>
</dbReference>
<evidence type="ECO:0000256" key="4">
    <source>
        <dbReference type="ARBA" id="ARBA00022692"/>
    </source>
</evidence>
<comment type="caution">
    <text evidence="9">The sequence shown here is derived from an EMBL/GenBank/DDBJ whole genome shotgun (WGS) entry which is preliminary data.</text>
</comment>
<accession>A0A1Z5HSK6</accession>
<reference evidence="10" key="1">
    <citation type="journal article" date="2017" name="Appl. Environ. Microbiol.">
        <title>Genomic analysis of Calderihabitans maritimus KKC1, a thermophilic hydrogenogenic carboxydotrophic bacterium isolated from marine sediment.</title>
        <authorList>
            <person name="Omae K."/>
            <person name="Yoneda Y."/>
            <person name="Fukuyama Y."/>
            <person name="Yoshida T."/>
            <person name="Sako Y."/>
        </authorList>
    </citation>
    <scope>NUCLEOTIDE SEQUENCE [LARGE SCALE GENOMIC DNA]</scope>
    <source>
        <strain evidence="10">KKC1</strain>
    </source>
</reference>
<keyword evidence="10" id="KW-1185">Reference proteome</keyword>
<keyword evidence="3" id="KW-1003">Cell membrane</keyword>
<evidence type="ECO:0000256" key="6">
    <source>
        <dbReference type="ARBA" id="ARBA00023136"/>
    </source>
</evidence>
<feature type="transmembrane region" description="Helical" evidence="7">
    <location>
        <begin position="211"/>
        <end position="229"/>
    </location>
</feature>
<proteinExistence type="inferred from homology"/>
<evidence type="ECO:0000256" key="7">
    <source>
        <dbReference type="RuleBase" id="RU363032"/>
    </source>
</evidence>
<dbReference type="InterPro" id="IPR035906">
    <property type="entry name" value="MetI-like_sf"/>
</dbReference>
<feature type="transmembrane region" description="Helical" evidence="7">
    <location>
        <begin position="114"/>
        <end position="133"/>
    </location>
</feature>
<dbReference type="GO" id="GO:0055085">
    <property type="term" value="P:transmembrane transport"/>
    <property type="evidence" value="ECO:0007669"/>
    <property type="project" value="InterPro"/>
</dbReference>
<keyword evidence="5 7" id="KW-1133">Transmembrane helix</keyword>
<evidence type="ECO:0000256" key="1">
    <source>
        <dbReference type="ARBA" id="ARBA00004651"/>
    </source>
</evidence>
<dbReference type="PROSITE" id="PS50928">
    <property type="entry name" value="ABC_TM1"/>
    <property type="match status" value="1"/>
</dbReference>
<feature type="domain" description="ABC transmembrane type-1" evidence="8">
    <location>
        <begin position="74"/>
        <end position="263"/>
    </location>
</feature>
<comment type="similarity">
    <text evidence="7">Belongs to the binding-protein-dependent transport system permease family.</text>
</comment>
<dbReference type="PANTHER" id="PTHR43386">
    <property type="entry name" value="OLIGOPEPTIDE TRANSPORT SYSTEM PERMEASE PROTEIN APPC"/>
    <property type="match status" value="1"/>
</dbReference>
<keyword evidence="6 7" id="KW-0472">Membrane</keyword>
<feature type="transmembrane region" description="Helical" evidence="7">
    <location>
        <begin position="78"/>
        <end position="102"/>
    </location>
</feature>
<feature type="transmembrane region" description="Helical" evidence="7">
    <location>
        <begin position="12"/>
        <end position="35"/>
    </location>
</feature>
<evidence type="ECO:0000256" key="2">
    <source>
        <dbReference type="ARBA" id="ARBA00022448"/>
    </source>
</evidence>
<evidence type="ECO:0000256" key="5">
    <source>
        <dbReference type="ARBA" id="ARBA00022989"/>
    </source>
</evidence>
<keyword evidence="4 7" id="KW-0812">Transmembrane</keyword>
<keyword evidence="2 7" id="KW-0813">Transport</keyword>
<dbReference type="Pfam" id="PF00528">
    <property type="entry name" value="BPD_transp_1"/>
    <property type="match status" value="1"/>
</dbReference>
<evidence type="ECO:0000313" key="9">
    <source>
        <dbReference type="EMBL" id="GAW92504.1"/>
    </source>
</evidence>
<dbReference type="CDD" id="cd06261">
    <property type="entry name" value="TM_PBP2"/>
    <property type="match status" value="1"/>
</dbReference>
<dbReference type="EMBL" id="BDGJ01000084">
    <property type="protein sequence ID" value="GAW92504.1"/>
    <property type="molecule type" value="Genomic_DNA"/>
</dbReference>
<gene>
    <name evidence="9" type="ORF">KKC1_16580</name>
</gene>
<protein>
    <submittedName>
        <fullName evidence="9">Binding-protein-dependent transport system inner membrane protein</fullName>
    </submittedName>
</protein>
<dbReference type="InterPro" id="IPR000515">
    <property type="entry name" value="MetI-like"/>
</dbReference>
<name>A0A1Z5HSK6_9FIRM</name>
<comment type="subcellular location">
    <subcellularLocation>
        <location evidence="1 7">Cell membrane</location>
        <topology evidence="1 7">Multi-pass membrane protein</topology>
    </subcellularLocation>
</comment>
<dbReference type="RefSeq" id="WP_088553835.1">
    <property type="nucleotide sequence ID" value="NZ_BDGJ01000084.1"/>
</dbReference>
<dbReference type="OrthoDB" id="9783218at2"/>